<dbReference type="RefSeq" id="WP_230669483.1">
    <property type="nucleotide sequence ID" value="NZ_JAJNAY010000001.1"/>
</dbReference>
<dbReference type="GO" id="GO:0008270">
    <property type="term" value="F:zinc ion binding"/>
    <property type="evidence" value="ECO:0007669"/>
    <property type="project" value="InterPro"/>
</dbReference>
<gene>
    <name evidence="1" type="ORF">LO744_11750</name>
</gene>
<dbReference type="EMBL" id="JAJNAY010000001">
    <property type="protein sequence ID" value="MCD1117531.1"/>
    <property type="molecule type" value="Genomic_DNA"/>
</dbReference>
<keyword evidence="2" id="KW-1185">Reference proteome</keyword>
<dbReference type="InterPro" id="IPR036977">
    <property type="entry name" value="DNA_primase_Znf_CHC2"/>
</dbReference>
<dbReference type="Proteomes" id="UP001108025">
    <property type="component" value="Unassembled WGS sequence"/>
</dbReference>
<reference evidence="1" key="1">
    <citation type="submission" date="2021-11" db="EMBL/GenBank/DDBJ databases">
        <title>Description of novel Chryseobacterium species.</title>
        <authorList>
            <person name="Saticioglu I.B."/>
            <person name="Ay H."/>
            <person name="Altun S."/>
            <person name="Duman M."/>
        </authorList>
    </citation>
    <scope>NUCLEOTIDE SEQUENCE</scope>
    <source>
        <strain evidence="1">C-17</strain>
    </source>
</reference>
<dbReference type="Gene3D" id="3.90.580.10">
    <property type="entry name" value="Zinc finger, CHC2-type domain"/>
    <property type="match status" value="1"/>
</dbReference>
<dbReference type="GO" id="GO:0003677">
    <property type="term" value="F:DNA binding"/>
    <property type="evidence" value="ECO:0007669"/>
    <property type="project" value="InterPro"/>
</dbReference>
<proteinExistence type="predicted"/>
<dbReference type="GO" id="GO:0006260">
    <property type="term" value="P:DNA replication"/>
    <property type="evidence" value="ECO:0007669"/>
    <property type="project" value="InterPro"/>
</dbReference>
<dbReference type="Gene3D" id="3.40.1360.10">
    <property type="match status" value="1"/>
</dbReference>
<protein>
    <submittedName>
        <fullName evidence="1">Toprim domain-containing protein</fullName>
    </submittedName>
</protein>
<name>A0A9Q3V595_9FLAO</name>
<accession>A0A9Q3V595</accession>
<evidence type="ECO:0000313" key="1">
    <source>
        <dbReference type="EMBL" id="MCD1117531.1"/>
    </source>
</evidence>
<dbReference type="SUPFAM" id="SSF57783">
    <property type="entry name" value="Zinc beta-ribbon"/>
    <property type="match status" value="1"/>
</dbReference>
<dbReference type="Pfam" id="PF13155">
    <property type="entry name" value="Toprim_2"/>
    <property type="match status" value="1"/>
</dbReference>
<comment type="caution">
    <text evidence="1">The sequence shown here is derived from an EMBL/GenBank/DDBJ whole genome shotgun (WGS) entry which is preliminary data.</text>
</comment>
<evidence type="ECO:0000313" key="2">
    <source>
        <dbReference type="Proteomes" id="UP001108025"/>
    </source>
</evidence>
<sequence>MNCEEARQKIKIRTILESFNLFPVKENRKTAFYFALDREETVPSLSVDFVKNTAFDFGTGKNYDVISLVQQMNKCSVSEALKYLLSFNIPVFRNVDVKMITEVKNYQIIKVSEIRHLALIQYLKSREVFEQKHLVEEILYRLDGKTLFAIGFLNNSGGYEIRNKYTKICLGQKDVTWVKNEPNVNNEVLIFEGFFDYLAYRNMTREESSKADYLILNSTALLFKVRDALNEYDLISLFLDNDTNGRLTKETIQMNYEKVEDCSLIYSDFKDMNEWFCNYRR</sequence>
<organism evidence="1 2">
    <name type="scientific">Chryseobacterium turcicum</name>
    <dbReference type="NCBI Taxonomy" id="2898076"/>
    <lineage>
        <taxon>Bacteria</taxon>
        <taxon>Pseudomonadati</taxon>
        <taxon>Bacteroidota</taxon>
        <taxon>Flavobacteriia</taxon>
        <taxon>Flavobacteriales</taxon>
        <taxon>Weeksellaceae</taxon>
        <taxon>Chryseobacterium group</taxon>
        <taxon>Chryseobacterium</taxon>
    </lineage>
</organism>
<dbReference type="AlphaFoldDB" id="A0A9Q3V595"/>